<sequence length="259" mass="28359">MEVAPDVLHVVGADFEQRLKEFRIQSASGLGCSLSPPMTSPFPRALGDRELKIPNKVVLAEPEVRTVWLERTHVALALYCDGIAEHVPPEDLAERLRKGRGSEKSVAAELTQEAYNQGSEQNLTAITVYFRWPTKRSHDQVNPTPAQPPAKRPANGDSTPGLQDPAPKKAPQAAKRPVLTAEDVRKEKACRRTNRGHERVPSPTPATLIEEQRPGDQAEHELQILRVSGALFQDGDGDVAHEFLGESNGGLEVLKAVKV</sequence>
<evidence type="ECO:0000313" key="4">
    <source>
        <dbReference type="Proteomes" id="UP000649617"/>
    </source>
</evidence>
<organism evidence="3 4">
    <name type="scientific">Symbiodinium pilosum</name>
    <name type="common">Dinoflagellate</name>
    <dbReference type="NCBI Taxonomy" id="2952"/>
    <lineage>
        <taxon>Eukaryota</taxon>
        <taxon>Sar</taxon>
        <taxon>Alveolata</taxon>
        <taxon>Dinophyceae</taxon>
        <taxon>Suessiales</taxon>
        <taxon>Symbiodiniaceae</taxon>
        <taxon>Symbiodinium</taxon>
    </lineage>
</organism>
<keyword evidence="4" id="KW-1185">Reference proteome</keyword>
<gene>
    <name evidence="3" type="ORF">SPIL2461_LOCUS20077</name>
</gene>
<feature type="region of interest" description="Disordered" evidence="1">
    <location>
        <begin position="136"/>
        <end position="208"/>
    </location>
</feature>
<accession>A0A812X5N1</accession>
<dbReference type="Pfam" id="PF00481">
    <property type="entry name" value="PP2C"/>
    <property type="match status" value="1"/>
</dbReference>
<dbReference type="AlphaFoldDB" id="A0A812X5N1"/>
<dbReference type="OrthoDB" id="440165at2759"/>
<feature type="domain" description="PPM-type phosphatase" evidence="2">
    <location>
        <begin position="1"/>
        <end position="130"/>
    </location>
</feature>
<protein>
    <recommendedName>
        <fullName evidence="2">PPM-type phosphatase domain-containing protein</fullName>
    </recommendedName>
</protein>
<evidence type="ECO:0000259" key="2">
    <source>
        <dbReference type="PROSITE" id="PS51746"/>
    </source>
</evidence>
<evidence type="ECO:0000313" key="3">
    <source>
        <dbReference type="EMBL" id="CAE7709219.1"/>
    </source>
</evidence>
<reference evidence="3" key="1">
    <citation type="submission" date="2021-02" db="EMBL/GenBank/DDBJ databases">
        <authorList>
            <person name="Dougan E. K."/>
            <person name="Rhodes N."/>
            <person name="Thang M."/>
            <person name="Chan C."/>
        </authorList>
    </citation>
    <scope>NUCLEOTIDE SEQUENCE</scope>
</reference>
<comment type="caution">
    <text evidence="3">The sequence shown here is derived from an EMBL/GenBank/DDBJ whole genome shotgun (WGS) entry which is preliminary data.</text>
</comment>
<proteinExistence type="predicted"/>
<dbReference type="Gene3D" id="3.60.40.10">
    <property type="entry name" value="PPM-type phosphatase domain"/>
    <property type="match status" value="1"/>
</dbReference>
<name>A0A812X5N1_SYMPI</name>
<evidence type="ECO:0000256" key="1">
    <source>
        <dbReference type="SAM" id="MobiDB-lite"/>
    </source>
</evidence>
<dbReference type="SUPFAM" id="SSF81606">
    <property type="entry name" value="PP2C-like"/>
    <property type="match status" value="1"/>
</dbReference>
<dbReference type="PROSITE" id="PS51746">
    <property type="entry name" value="PPM_2"/>
    <property type="match status" value="1"/>
</dbReference>
<dbReference type="Proteomes" id="UP000649617">
    <property type="component" value="Unassembled WGS sequence"/>
</dbReference>
<dbReference type="EMBL" id="CAJNIZ010045057">
    <property type="protein sequence ID" value="CAE7709219.1"/>
    <property type="molecule type" value="Genomic_DNA"/>
</dbReference>
<dbReference type="InterPro" id="IPR036457">
    <property type="entry name" value="PPM-type-like_dom_sf"/>
</dbReference>
<dbReference type="InterPro" id="IPR001932">
    <property type="entry name" value="PPM-type_phosphatase-like_dom"/>
</dbReference>